<dbReference type="Proteomes" id="UP000297891">
    <property type="component" value="Unassembled WGS sequence"/>
</dbReference>
<dbReference type="SUPFAM" id="SSF55874">
    <property type="entry name" value="ATPase domain of HSP90 chaperone/DNA topoisomerase II/histidine kinase"/>
    <property type="match status" value="1"/>
</dbReference>
<dbReference type="SUPFAM" id="SSF158472">
    <property type="entry name" value="HAMP domain-like"/>
    <property type="match status" value="1"/>
</dbReference>
<evidence type="ECO:0000259" key="11">
    <source>
        <dbReference type="PROSITE" id="PS50885"/>
    </source>
</evidence>
<comment type="caution">
    <text evidence="12">The sequence shown here is derived from an EMBL/GenBank/DDBJ whole genome shotgun (WGS) entry which is preliminary data.</text>
</comment>
<evidence type="ECO:0000256" key="1">
    <source>
        <dbReference type="ARBA" id="ARBA00000085"/>
    </source>
</evidence>
<dbReference type="GO" id="GO:0005886">
    <property type="term" value="C:plasma membrane"/>
    <property type="evidence" value="ECO:0007669"/>
    <property type="project" value="TreeGrafter"/>
</dbReference>
<dbReference type="SMART" id="SM00304">
    <property type="entry name" value="HAMP"/>
    <property type="match status" value="1"/>
</dbReference>
<dbReference type="InterPro" id="IPR004358">
    <property type="entry name" value="Sig_transdc_His_kin-like_C"/>
</dbReference>
<dbReference type="InterPro" id="IPR003661">
    <property type="entry name" value="HisK_dim/P_dom"/>
</dbReference>
<dbReference type="Pfam" id="PF00512">
    <property type="entry name" value="HisKA"/>
    <property type="match status" value="1"/>
</dbReference>
<keyword evidence="8 9" id="KW-0472">Membrane</keyword>
<dbReference type="OrthoDB" id="9813151at2"/>
<evidence type="ECO:0000256" key="7">
    <source>
        <dbReference type="ARBA" id="ARBA00023012"/>
    </source>
</evidence>
<feature type="domain" description="HAMP" evidence="11">
    <location>
        <begin position="62"/>
        <end position="114"/>
    </location>
</feature>
<dbReference type="InterPro" id="IPR050351">
    <property type="entry name" value="BphY/WalK/GraS-like"/>
</dbReference>
<dbReference type="PRINTS" id="PR00344">
    <property type="entry name" value="BCTRLSENSOR"/>
</dbReference>
<keyword evidence="9" id="KW-0812">Transmembrane</keyword>
<dbReference type="InterPro" id="IPR005467">
    <property type="entry name" value="His_kinase_dom"/>
</dbReference>
<evidence type="ECO:0000256" key="4">
    <source>
        <dbReference type="ARBA" id="ARBA00022553"/>
    </source>
</evidence>
<proteinExistence type="predicted"/>
<dbReference type="EMBL" id="RQFP01000001">
    <property type="protein sequence ID" value="TGK95922.1"/>
    <property type="molecule type" value="Genomic_DNA"/>
</dbReference>
<dbReference type="InterPro" id="IPR003594">
    <property type="entry name" value="HATPase_dom"/>
</dbReference>
<reference evidence="12" key="1">
    <citation type="journal article" date="2019" name="PLoS Negl. Trop. Dis.">
        <title>Revisiting the worldwide diversity of Leptospira species in the environment.</title>
        <authorList>
            <person name="Vincent A.T."/>
            <person name="Schiettekatte O."/>
            <person name="Bourhy P."/>
            <person name="Veyrier F.J."/>
            <person name="Picardeau M."/>
        </authorList>
    </citation>
    <scope>NUCLEOTIDE SEQUENCE [LARGE SCALE GENOMIC DNA]</scope>
    <source>
        <strain evidence="12">201800277</strain>
    </source>
</reference>
<evidence type="ECO:0000256" key="2">
    <source>
        <dbReference type="ARBA" id="ARBA00004370"/>
    </source>
</evidence>
<accession>A0A2M9Y6B1</accession>
<dbReference type="AlphaFoldDB" id="A0A2M9Y6B1"/>
<dbReference type="PROSITE" id="PS50885">
    <property type="entry name" value="HAMP"/>
    <property type="match status" value="1"/>
</dbReference>
<keyword evidence="6 12" id="KW-0418">Kinase</keyword>
<dbReference type="Gene3D" id="1.10.287.130">
    <property type="match status" value="1"/>
</dbReference>
<dbReference type="Gene3D" id="3.30.565.10">
    <property type="entry name" value="Histidine kinase-like ATPase, C-terminal domain"/>
    <property type="match status" value="1"/>
</dbReference>
<feature type="transmembrane region" description="Helical" evidence="9">
    <location>
        <begin position="7"/>
        <end position="30"/>
    </location>
</feature>
<dbReference type="CDD" id="cd00082">
    <property type="entry name" value="HisKA"/>
    <property type="match status" value="1"/>
</dbReference>
<evidence type="ECO:0000259" key="10">
    <source>
        <dbReference type="PROSITE" id="PS50109"/>
    </source>
</evidence>
<organism evidence="12 13">
    <name type="scientific">Leptospira brenneri</name>
    <dbReference type="NCBI Taxonomy" id="2023182"/>
    <lineage>
        <taxon>Bacteria</taxon>
        <taxon>Pseudomonadati</taxon>
        <taxon>Spirochaetota</taxon>
        <taxon>Spirochaetia</taxon>
        <taxon>Leptospirales</taxon>
        <taxon>Leptospiraceae</taxon>
        <taxon>Leptospira</taxon>
    </lineage>
</organism>
<dbReference type="RefSeq" id="WP_100789120.1">
    <property type="nucleotide sequence ID" value="NZ_NPDQ01000001.1"/>
</dbReference>
<evidence type="ECO:0000256" key="8">
    <source>
        <dbReference type="ARBA" id="ARBA00023136"/>
    </source>
</evidence>
<evidence type="ECO:0000313" key="12">
    <source>
        <dbReference type="EMBL" id="TGK95922.1"/>
    </source>
</evidence>
<dbReference type="PROSITE" id="PS50109">
    <property type="entry name" value="HIS_KIN"/>
    <property type="match status" value="1"/>
</dbReference>
<dbReference type="InterPro" id="IPR003660">
    <property type="entry name" value="HAMP_dom"/>
</dbReference>
<evidence type="ECO:0000256" key="6">
    <source>
        <dbReference type="ARBA" id="ARBA00022777"/>
    </source>
</evidence>
<dbReference type="SMART" id="SM00387">
    <property type="entry name" value="HATPase_c"/>
    <property type="match status" value="1"/>
</dbReference>
<evidence type="ECO:0000256" key="5">
    <source>
        <dbReference type="ARBA" id="ARBA00022679"/>
    </source>
</evidence>
<dbReference type="PANTHER" id="PTHR45453:SF1">
    <property type="entry name" value="PHOSPHATE REGULON SENSOR PROTEIN PHOR"/>
    <property type="match status" value="1"/>
</dbReference>
<gene>
    <name evidence="12" type="ORF">EHQ30_04660</name>
</gene>
<keyword evidence="5" id="KW-0808">Transferase</keyword>
<dbReference type="SUPFAM" id="SSF47384">
    <property type="entry name" value="Homodimeric domain of signal transducing histidine kinase"/>
    <property type="match status" value="1"/>
</dbReference>
<sequence length="454" mass="51518">MRSFFSTLLLLNWGLLLLLLTLALGVFFIYDLVVPAVRPLILFAFVLISIFGTFYTSTNIAMRITDPLAAVEKKTKEINAGDFGVELSSPDIRELATLALSINEMAKRLKVQFLDLTVEKEKFNYLLQNLKEGVFAIDGNEKFLFLNRNISDTLIVKNSQFKDYIPSIKNKELLSFIKEKIHHGVEGKTEFQDGIHFYTARIYPIKSDSVIQLYIGVLSDITEDRQNQLIREQFFQNASHELKTPITSIKGYAETLEYKLKLPEDSNERKFLDAILRNTERLIRIVEDMLTVSRLESHKTILNLTDFSLSELVKNVSESLGVIYSQKKQNLVLDIPLDFRVKADRLLLEDLLVNLISNASAYSPEGSSVIVRATSTENKNQIQVVDHGIGISAEDADRIFERFFRVDTNRSRKEGGTGLGLSIVKHIARLHSGEVFVSPNPRGGSIFTFEFPKK</sequence>
<dbReference type="FunFam" id="3.30.565.10:FF:000006">
    <property type="entry name" value="Sensor histidine kinase WalK"/>
    <property type="match status" value="1"/>
</dbReference>
<dbReference type="Gene3D" id="6.10.340.10">
    <property type="match status" value="1"/>
</dbReference>
<keyword evidence="7" id="KW-0902">Two-component regulatory system</keyword>
<dbReference type="GO" id="GO:0004721">
    <property type="term" value="F:phosphoprotein phosphatase activity"/>
    <property type="evidence" value="ECO:0007669"/>
    <property type="project" value="TreeGrafter"/>
</dbReference>
<feature type="domain" description="Histidine kinase" evidence="10">
    <location>
        <begin position="237"/>
        <end position="454"/>
    </location>
</feature>
<comment type="catalytic activity">
    <reaction evidence="1">
        <text>ATP + protein L-histidine = ADP + protein N-phospho-L-histidine.</text>
        <dbReference type="EC" id="2.7.13.3"/>
    </reaction>
</comment>
<keyword evidence="13" id="KW-1185">Reference proteome</keyword>
<evidence type="ECO:0000313" key="13">
    <source>
        <dbReference type="Proteomes" id="UP000297891"/>
    </source>
</evidence>
<dbReference type="Pfam" id="PF02518">
    <property type="entry name" value="HATPase_c"/>
    <property type="match status" value="1"/>
</dbReference>
<dbReference type="CDD" id="cd06225">
    <property type="entry name" value="HAMP"/>
    <property type="match status" value="1"/>
</dbReference>
<dbReference type="PANTHER" id="PTHR45453">
    <property type="entry name" value="PHOSPHATE REGULON SENSOR PROTEIN PHOR"/>
    <property type="match status" value="1"/>
</dbReference>
<comment type="subcellular location">
    <subcellularLocation>
        <location evidence="2">Membrane</location>
    </subcellularLocation>
</comment>
<dbReference type="InterPro" id="IPR036890">
    <property type="entry name" value="HATPase_C_sf"/>
</dbReference>
<name>A0A2M9Y6B1_9LEPT</name>
<dbReference type="Gene3D" id="3.30.450.20">
    <property type="entry name" value="PAS domain"/>
    <property type="match status" value="1"/>
</dbReference>
<keyword evidence="4" id="KW-0597">Phosphoprotein</keyword>
<dbReference type="InterPro" id="IPR036097">
    <property type="entry name" value="HisK_dim/P_sf"/>
</dbReference>
<dbReference type="GO" id="GO:0000155">
    <property type="term" value="F:phosphorelay sensor kinase activity"/>
    <property type="evidence" value="ECO:0007669"/>
    <property type="project" value="InterPro"/>
</dbReference>
<feature type="transmembrane region" description="Helical" evidence="9">
    <location>
        <begin position="36"/>
        <end position="55"/>
    </location>
</feature>
<dbReference type="GO" id="GO:0016036">
    <property type="term" value="P:cellular response to phosphate starvation"/>
    <property type="evidence" value="ECO:0007669"/>
    <property type="project" value="TreeGrafter"/>
</dbReference>
<dbReference type="Pfam" id="PF00672">
    <property type="entry name" value="HAMP"/>
    <property type="match status" value="1"/>
</dbReference>
<protein>
    <recommendedName>
        <fullName evidence="3">histidine kinase</fullName>
        <ecNumber evidence="3">2.7.13.3</ecNumber>
    </recommendedName>
</protein>
<dbReference type="EC" id="2.7.13.3" evidence="3"/>
<keyword evidence="9" id="KW-1133">Transmembrane helix</keyword>
<evidence type="ECO:0000256" key="9">
    <source>
        <dbReference type="SAM" id="Phobius"/>
    </source>
</evidence>
<evidence type="ECO:0000256" key="3">
    <source>
        <dbReference type="ARBA" id="ARBA00012438"/>
    </source>
</evidence>
<dbReference type="SMART" id="SM00388">
    <property type="entry name" value="HisKA"/>
    <property type="match status" value="1"/>
</dbReference>
<dbReference type="FunFam" id="1.10.287.130:FF:000001">
    <property type="entry name" value="Two-component sensor histidine kinase"/>
    <property type="match status" value="1"/>
</dbReference>